<keyword evidence="4" id="KW-0175">Coiled coil</keyword>
<evidence type="ECO:0000259" key="6">
    <source>
        <dbReference type="PROSITE" id="PS50888"/>
    </source>
</evidence>
<dbReference type="STRING" id="4529.A0A0E0MQF0"/>
<feature type="compositionally biased region" description="Low complexity" evidence="5">
    <location>
        <begin position="617"/>
        <end position="628"/>
    </location>
</feature>
<dbReference type="SUPFAM" id="SSF47459">
    <property type="entry name" value="HLH, helix-loop-helix DNA-binding domain"/>
    <property type="match status" value="2"/>
</dbReference>
<sequence length="765" mass="82053">MDQEKADGGGRRRRSRATSSSGSGASSTAAAAAAERKEMERRRRQDMKGLCVKLASLIPKEHCSMSKMQAASRTQLGSLDEAAAYIKKLKERVDELHHKRSMMSITSSRCRSGGGGGPAAAAGQSTSGGGGGTAAAAVVEVRQHVQEGSLISLDVVLICSAARPVKFHDVITVLEEEGADIISANFSLAAHNFYYTIYSRAFSSRIGIEASRISERLRALYTALATWSKDTYIAPTSKFGVGSGVELSSPWVPVWSDAAAGGGGGDARSEDRWMNRRKRLVPCGGGGGYIVVGNREKPAPCGGASCFVVGVRDVTVLMNRQKKLAPCGSVSGFVIGVREVAAPDGGGSFLRPASPGQAIAQSLLLVVLDCPLARWRRFCRCMLECFLCHGSISQVSQDFSPPFPHVDPRRQQFICHHSSASVGLGIWMWAPSSSVFPTSSFHAGFVVRVELTLLRFNDELRGLLLLSPVMLPQNLRLSSKPPFCAVFVEATGWRLPVCQACCTPKEAQGCIRRGIAAAPCRCAPSLQCGFITKKKQSSLRWMKSRKNSTTSTKAAGSCHTSSSGGGGGGGNCYSSSSSKMERKDVEKNRRLHMKGLCLKLSSLIPAAAPRRHHHHYSTSSSSSPPSSTKEAVTQLDHLEQAAAYIKQLKGRIDELKKRKQQAAALTTSTSNGGGGGMPVVEVRCQDGTLDVVVVSEAIREERERAVRLHEVIGVLEEEGAEVVNASFSVVGDKIFYTLHSQALCSRIGLDASRVSHRLRNLLLQY</sequence>
<dbReference type="PROSITE" id="PS50888">
    <property type="entry name" value="BHLH"/>
    <property type="match status" value="2"/>
</dbReference>
<feature type="region of interest" description="Disordered" evidence="5">
    <location>
        <begin position="609"/>
        <end position="632"/>
    </location>
</feature>
<dbReference type="PANTHER" id="PTHR13935">
    <property type="entry name" value="ACHAETE-SCUTE TRANSCRIPTION FACTOR-RELATED"/>
    <property type="match status" value="1"/>
</dbReference>
<evidence type="ECO:0000256" key="3">
    <source>
        <dbReference type="ARBA" id="ARBA00023163"/>
    </source>
</evidence>
<dbReference type="InterPro" id="IPR036638">
    <property type="entry name" value="HLH_DNA-bd_sf"/>
</dbReference>
<name>A0A0E0MQF0_ORYRU</name>
<evidence type="ECO:0000313" key="8">
    <source>
        <dbReference type="Proteomes" id="UP000008022"/>
    </source>
</evidence>
<feature type="compositionally biased region" description="Basic and acidic residues" evidence="5">
    <location>
        <begin position="1"/>
        <end position="10"/>
    </location>
</feature>
<dbReference type="Pfam" id="PF00010">
    <property type="entry name" value="HLH"/>
    <property type="match status" value="2"/>
</dbReference>
<dbReference type="FunFam" id="4.10.280.10:FF:000133">
    <property type="entry name" value="BHLH transcription factor"/>
    <property type="match status" value="1"/>
</dbReference>
<dbReference type="EnsemblPlants" id="ORUFI01G00600.1">
    <property type="protein sequence ID" value="ORUFI01G00600.1"/>
    <property type="gene ID" value="ORUFI01G00600"/>
</dbReference>
<dbReference type="GO" id="GO:0000981">
    <property type="term" value="F:DNA-binding transcription factor activity, RNA polymerase II-specific"/>
    <property type="evidence" value="ECO:0007669"/>
    <property type="project" value="TreeGrafter"/>
</dbReference>
<dbReference type="GO" id="GO:0046983">
    <property type="term" value="F:protein dimerization activity"/>
    <property type="evidence" value="ECO:0007669"/>
    <property type="project" value="InterPro"/>
</dbReference>
<comment type="similarity">
    <text evidence="1">Belongs to the bHLH protein family.</text>
</comment>
<dbReference type="InterPro" id="IPR011598">
    <property type="entry name" value="bHLH_dom"/>
</dbReference>
<reference evidence="7" key="2">
    <citation type="submission" date="2015-06" db="UniProtKB">
        <authorList>
            <consortium name="EnsemblPlants"/>
        </authorList>
    </citation>
    <scope>IDENTIFICATION</scope>
</reference>
<feature type="domain" description="BHLH" evidence="6">
    <location>
        <begin position="31"/>
        <end position="89"/>
    </location>
</feature>
<dbReference type="FunFam" id="4.10.280.10:FF:000117">
    <property type="entry name" value="Os01g0108400 protein"/>
    <property type="match status" value="1"/>
</dbReference>
<keyword evidence="2" id="KW-0805">Transcription regulation</keyword>
<feature type="domain" description="BHLH" evidence="6">
    <location>
        <begin position="577"/>
        <end position="648"/>
    </location>
</feature>
<reference evidence="8" key="1">
    <citation type="submission" date="2013-06" db="EMBL/GenBank/DDBJ databases">
        <authorList>
            <person name="Zhao Q."/>
        </authorList>
    </citation>
    <scope>NUCLEOTIDE SEQUENCE</scope>
    <source>
        <strain evidence="8">cv. W1943</strain>
    </source>
</reference>
<evidence type="ECO:0000256" key="5">
    <source>
        <dbReference type="SAM" id="MobiDB-lite"/>
    </source>
</evidence>
<dbReference type="eggNOG" id="ENOG502RYG4">
    <property type="taxonomic scope" value="Eukaryota"/>
</dbReference>
<feature type="compositionally biased region" description="Basic and acidic residues" evidence="5">
    <location>
        <begin position="34"/>
        <end position="45"/>
    </location>
</feature>
<evidence type="ECO:0000256" key="4">
    <source>
        <dbReference type="SAM" id="Coils"/>
    </source>
</evidence>
<feature type="compositionally biased region" description="Low complexity" evidence="5">
    <location>
        <begin position="17"/>
        <end position="33"/>
    </location>
</feature>
<keyword evidence="8" id="KW-1185">Reference proteome</keyword>
<evidence type="ECO:0000313" key="7">
    <source>
        <dbReference type="EnsemblPlants" id="ORUFI01G00600.1"/>
    </source>
</evidence>
<dbReference type="InterPro" id="IPR015660">
    <property type="entry name" value="MASH1/Ascl1a-like"/>
</dbReference>
<keyword evidence="3" id="KW-0804">Transcription</keyword>
<accession>A0A0E0MQF0</accession>
<dbReference type="HOGENOM" id="CLU_020898_0_0_1"/>
<protein>
    <recommendedName>
        <fullName evidence="6">BHLH domain-containing protein</fullName>
    </recommendedName>
</protein>
<feature type="region of interest" description="Disordered" evidence="5">
    <location>
        <begin position="104"/>
        <end position="127"/>
    </location>
</feature>
<dbReference type="Proteomes" id="UP000008022">
    <property type="component" value="Unassembled WGS sequence"/>
</dbReference>
<proteinExistence type="inferred from homology"/>
<dbReference type="Gene3D" id="4.10.280.10">
    <property type="entry name" value="Helix-loop-helix DNA-binding domain"/>
    <property type="match status" value="2"/>
</dbReference>
<dbReference type="PANTHER" id="PTHR13935:SF46">
    <property type="entry name" value="TRANSCRIPTION FACTOR BHLH167-RELATED"/>
    <property type="match status" value="1"/>
</dbReference>
<feature type="coiled-coil region" evidence="4">
    <location>
        <begin position="638"/>
        <end position="665"/>
    </location>
</feature>
<dbReference type="AlphaFoldDB" id="A0A0E0MQF0"/>
<dbReference type="Pfam" id="PF12620">
    <property type="entry name" value="DUF3778"/>
    <property type="match status" value="1"/>
</dbReference>
<feature type="region of interest" description="Disordered" evidence="5">
    <location>
        <begin position="539"/>
        <end position="586"/>
    </location>
</feature>
<dbReference type="GO" id="GO:0000977">
    <property type="term" value="F:RNA polymerase II transcription regulatory region sequence-specific DNA binding"/>
    <property type="evidence" value="ECO:0007669"/>
    <property type="project" value="TreeGrafter"/>
</dbReference>
<evidence type="ECO:0000256" key="1">
    <source>
        <dbReference type="ARBA" id="ARBA00005510"/>
    </source>
</evidence>
<feature type="region of interest" description="Disordered" evidence="5">
    <location>
        <begin position="1"/>
        <end position="45"/>
    </location>
</feature>
<dbReference type="SMART" id="SM00353">
    <property type="entry name" value="HLH"/>
    <property type="match status" value="2"/>
</dbReference>
<dbReference type="Gramene" id="ORUFI01G00600.1">
    <property type="protein sequence ID" value="ORUFI01G00600.1"/>
    <property type="gene ID" value="ORUFI01G00600"/>
</dbReference>
<dbReference type="InterPro" id="IPR022256">
    <property type="entry name" value="DUF3778"/>
</dbReference>
<dbReference type="GO" id="GO:0090575">
    <property type="term" value="C:RNA polymerase II transcription regulator complex"/>
    <property type="evidence" value="ECO:0007669"/>
    <property type="project" value="TreeGrafter"/>
</dbReference>
<evidence type="ECO:0000256" key="2">
    <source>
        <dbReference type="ARBA" id="ARBA00023015"/>
    </source>
</evidence>
<organism evidence="7 8">
    <name type="scientific">Oryza rufipogon</name>
    <name type="common">Brownbeard rice</name>
    <name type="synonym">Asian wild rice</name>
    <dbReference type="NCBI Taxonomy" id="4529"/>
    <lineage>
        <taxon>Eukaryota</taxon>
        <taxon>Viridiplantae</taxon>
        <taxon>Streptophyta</taxon>
        <taxon>Embryophyta</taxon>
        <taxon>Tracheophyta</taxon>
        <taxon>Spermatophyta</taxon>
        <taxon>Magnoliopsida</taxon>
        <taxon>Liliopsida</taxon>
        <taxon>Poales</taxon>
        <taxon>Poaceae</taxon>
        <taxon>BOP clade</taxon>
        <taxon>Oryzoideae</taxon>
        <taxon>Oryzeae</taxon>
        <taxon>Oryzinae</taxon>
        <taxon>Oryza</taxon>
    </lineage>
</organism>